<dbReference type="InterPro" id="IPR001980">
    <property type="entry name" value="PPAT"/>
</dbReference>
<evidence type="ECO:0000313" key="11">
    <source>
        <dbReference type="EMBL" id="QNJ98180.1"/>
    </source>
</evidence>
<dbReference type="SUPFAM" id="SSF52374">
    <property type="entry name" value="Nucleotidylyl transferase"/>
    <property type="match status" value="1"/>
</dbReference>
<comment type="function">
    <text evidence="9">Reversibly transfers an adenylyl group from ATP to 4'-phosphopantetheine, yielding dephospho-CoA (dPCoA) and pyrophosphate.</text>
</comment>
<feature type="binding site" evidence="9">
    <location>
        <begin position="122"/>
        <end position="128"/>
    </location>
    <ligand>
        <name>ATP</name>
        <dbReference type="ChEBI" id="CHEBI:30616"/>
    </ligand>
</feature>
<feature type="binding site" evidence="9">
    <location>
        <position position="41"/>
    </location>
    <ligand>
        <name>substrate</name>
    </ligand>
</feature>
<keyword evidence="3 9" id="KW-0548">Nucleotidyltransferase</keyword>
<feature type="binding site" evidence="9">
    <location>
        <position position="17"/>
    </location>
    <ligand>
        <name>ATP</name>
        <dbReference type="ChEBI" id="CHEBI:30616"/>
    </ligand>
</feature>
<keyword evidence="12" id="KW-1185">Reference proteome</keyword>
<gene>
    <name evidence="9" type="primary">coaD</name>
    <name evidence="11" type="ORF">ALE3EI_1626</name>
</gene>
<comment type="pathway">
    <text evidence="9">Cofactor biosynthesis; coenzyme A biosynthesis; CoA from (R)-pantothenate: step 4/5.</text>
</comment>
<comment type="subunit">
    <text evidence="9">Homohexamer.</text>
</comment>
<keyword evidence="5 9" id="KW-0067">ATP-binding</keyword>
<dbReference type="NCBIfam" id="TIGR01510">
    <property type="entry name" value="coaD_prev_kdtB"/>
    <property type="match status" value="1"/>
</dbReference>
<dbReference type="EMBL" id="CP052909">
    <property type="protein sequence ID" value="QNJ98180.1"/>
    <property type="molecule type" value="Genomic_DNA"/>
</dbReference>
<keyword evidence="4 9" id="KW-0547">Nucleotide-binding</keyword>
<keyword evidence="7 9" id="KW-0173">Coenzyme A biosynthesis</keyword>
<feature type="binding site" evidence="9">
    <location>
        <position position="98"/>
    </location>
    <ligand>
        <name>ATP</name>
        <dbReference type="ChEBI" id="CHEBI:30616"/>
    </ligand>
</feature>
<accession>A0A7G8PV14</accession>
<feature type="binding site" evidence="9">
    <location>
        <begin position="88"/>
        <end position="90"/>
    </location>
    <ligand>
        <name>ATP</name>
        <dbReference type="ChEBI" id="CHEBI:30616"/>
    </ligand>
</feature>
<dbReference type="GO" id="GO:0004595">
    <property type="term" value="F:pantetheine-phosphate adenylyltransferase activity"/>
    <property type="evidence" value="ECO:0007669"/>
    <property type="project" value="UniProtKB-UniRule"/>
</dbReference>
<dbReference type="NCBIfam" id="TIGR00125">
    <property type="entry name" value="cyt_tran_rel"/>
    <property type="match status" value="1"/>
</dbReference>
<feature type="binding site" evidence="9">
    <location>
        <begin position="9"/>
        <end position="10"/>
    </location>
    <ligand>
        <name>ATP</name>
        <dbReference type="ChEBI" id="CHEBI:30616"/>
    </ligand>
</feature>
<dbReference type="GO" id="GO:0005524">
    <property type="term" value="F:ATP binding"/>
    <property type="evidence" value="ECO:0007669"/>
    <property type="project" value="UniProtKB-KW"/>
</dbReference>
<dbReference type="Gene3D" id="3.40.50.620">
    <property type="entry name" value="HUPs"/>
    <property type="match status" value="1"/>
</dbReference>
<name>A0A7G8PV14_9FLAO</name>
<keyword evidence="2 9" id="KW-0808">Transferase</keyword>
<evidence type="ECO:0000256" key="9">
    <source>
        <dbReference type="HAMAP-Rule" id="MF_00151"/>
    </source>
</evidence>
<dbReference type="UniPathway" id="UPA00241">
    <property type="reaction ID" value="UER00355"/>
</dbReference>
<dbReference type="KEGG" id="alti:ALE3EI_1626"/>
<feature type="site" description="Transition state stabilizer" evidence="9">
    <location>
        <position position="17"/>
    </location>
</feature>
<evidence type="ECO:0000256" key="7">
    <source>
        <dbReference type="ARBA" id="ARBA00022993"/>
    </source>
</evidence>
<comment type="similarity">
    <text evidence="9">Belongs to the bacterial CoaD family.</text>
</comment>
<feature type="binding site" evidence="9">
    <location>
        <position position="73"/>
    </location>
    <ligand>
        <name>substrate</name>
    </ligand>
</feature>
<evidence type="ECO:0000256" key="4">
    <source>
        <dbReference type="ARBA" id="ARBA00022741"/>
    </source>
</evidence>
<keyword evidence="1 9" id="KW-0963">Cytoplasm</keyword>
<evidence type="ECO:0000256" key="6">
    <source>
        <dbReference type="ARBA" id="ARBA00022842"/>
    </source>
</evidence>
<reference evidence="11 12" key="1">
    <citation type="submission" date="2020-04" db="EMBL/GenBank/DDBJ databases">
        <title>Genome sequence of Altibacter aquimarinus strain ALE3EI.</title>
        <authorList>
            <person name="Oh H.-M."/>
            <person name="Jang D."/>
        </authorList>
    </citation>
    <scope>NUCLEOTIDE SEQUENCE [LARGE SCALE GENOMIC DNA]</scope>
    <source>
        <strain evidence="11 12">ALE3EI</strain>
    </source>
</reference>
<comment type="cofactor">
    <cofactor evidence="9">
        <name>Mg(2+)</name>
        <dbReference type="ChEBI" id="CHEBI:18420"/>
    </cofactor>
</comment>
<evidence type="ECO:0000256" key="3">
    <source>
        <dbReference type="ARBA" id="ARBA00022695"/>
    </source>
</evidence>
<dbReference type="InterPro" id="IPR014729">
    <property type="entry name" value="Rossmann-like_a/b/a_fold"/>
</dbReference>
<keyword evidence="6 9" id="KW-0460">Magnesium</keyword>
<comment type="catalytic activity">
    <reaction evidence="8 9">
        <text>(R)-4'-phosphopantetheine + ATP + H(+) = 3'-dephospho-CoA + diphosphate</text>
        <dbReference type="Rhea" id="RHEA:19801"/>
        <dbReference type="ChEBI" id="CHEBI:15378"/>
        <dbReference type="ChEBI" id="CHEBI:30616"/>
        <dbReference type="ChEBI" id="CHEBI:33019"/>
        <dbReference type="ChEBI" id="CHEBI:57328"/>
        <dbReference type="ChEBI" id="CHEBI:61723"/>
        <dbReference type="EC" id="2.7.7.3"/>
    </reaction>
</comment>
<dbReference type="GO" id="GO:0015937">
    <property type="term" value="P:coenzyme A biosynthetic process"/>
    <property type="evidence" value="ECO:0007669"/>
    <property type="project" value="UniProtKB-UniRule"/>
</dbReference>
<dbReference type="EC" id="2.7.7.3" evidence="9"/>
<organism evidence="11 12">
    <name type="scientific">Constantimarinum furrinae</name>
    <dbReference type="NCBI Taxonomy" id="2562285"/>
    <lineage>
        <taxon>Bacteria</taxon>
        <taxon>Pseudomonadati</taxon>
        <taxon>Bacteroidota</taxon>
        <taxon>Flavobacteriia</taxon>
        <taxon>Flavobacteriales</taxon>
        <taxon>Flavobacteriaceae</taxon>
        <taxon>Altibacter/Constantimarinum group</taxon>
        <taxon>Constantimarinum</taxon>
    </lineage>
</organism>
<evidence type="ECO:0000256" key="8">
    <source>
        <dbReference type="ARBA" id="ARBA00029346"/>
    </source>
</evidence>
<dbReference type="InterPro" id="IPR004821">
    <property type="entry name" value="Cyt_trans-like"/>
</dbReference>
<evidence type="ECO:0000256" key="2">
    <source>
        <dbReference type="ARBA" id="ARBA00022679"/>
    </source>
</evidence>
<comment type="subcellular location">
    <subcellularLocation>
        <location evidence="9">Cytoplasm</location>
    </subcellularLocation>
</comment>
<evidence type="ECO:0000256" key="1">
    <source>
        <dbReference type="ARBA" id="ARBA00022490"/>
    </source>
</evidence>
<proteinExistence type="inferred from homology"/>
<dbReference type="PANTHER" id="PTHR21342:SF1">
    <property type="entry name" value="PHOSPHOPANTETHEINE ADENYLYLTRANSFERASE"/>
    <property type="match status" value="1"/>
</dbReference>
<dbReference type="PANTHER" id="PTHR21342">
    <property type="entry name" value="PHOSPHOPANTETHEINE ADENYLYLTRANSFERASE"/>
    <property type="match status" value="1"/>
</dbReference>
<feature type="domain" description="Cytidyltransferase-like" evidence="10">
    <location>
        <begin position="5"/>
        <end position="132"/>
    </location>
</feature>
<dbReference type="PRINTS" id="PR01020">
    <property type="entry name" value="LPSBIOSNTHSS"/>
</dbReference>
<dbReference type="Proteomes" id="UP000515514">
    <property type="component" value="Chromosome"/>
</dbReference>
<feature type="binding site" evidence="9">
    <location>
        <position position="9"/>
    </location>
    <ligand>
        <name>substrate</name>
    </ligand>
</feature>
<dbReference type="RefSeq" id="WP_186987794.1">
    <property type="nucleotide sequence ID" value="NZ_CP052909.1"/>
</dbReference>
<dbReference type="GO" id="GO:0005737">
    <property type="term" value="C:cytoplasm"/>
    <property type="evidence" value="ECO:0007669"/>
    <property type="project" value="UniProtKB-SubCell"/>
</dbReference>
<sequence>MKRAVFPGSFDPITLGHVDIIMRGLALFDEIVVAIGVNADKKYMLSLEERKQAIEATFADEPQVVVKTYTGLTAHFCKAEKAPFILRGLRNATDLNYEQSIAQTNASMAGIESIFLVCSPEVSNISSTIVRDVMRNNGDYSMLVPKALRQKK</sequence>
<evidence type="ECO:0000313" key="12">
    <source>
        <dbReference type="Proteomes" id="UP000515514"/>
    </source>
</evidence>
<dbReference type="AlphaFoldDB" id="A0A7G8PV14"/>
<dbReference type="HAMAP" id="MF_00151">
    <property type="entry name" value="PPAT_bact"/>
    <property type="match status" value="1"/>
</dbReference>
<evidence type="ECO:0000256" key="5">
    <source>
        <dbReference type="ARBA" id="ARBA00022840"/>
    </source>
</evidence>
<feature type="binding site" evidence="9">
    <location>
        <position position="87"/>
    </location>
    <ligand>
        <name>substrate</name>
    </ligand>
</feature>
<dbReference type="Pfam" id="PF01467">
    <property type="entry name" value="CTP_transf_like"/>
    <property type="match status" value="1"/>
</dbReference>
<protein>
    <recommendedName>
        <fullName evidence="9">Phosphopantetheine adenylyltransferase</fullName>
        <ecNumber evidence="9">2.7.7.3</ecNumber>
    </recommendedName>
    <alternativeName>
        <fullName evidence="9">Dephospho-CoA pyrophosphorylase</fullName>
    </alternativeName>
    <alternativeName>
        <fullName evidence="9">Pantetheine-phosphate adenylyltransferase</fullName>
        <shortName evidence="9">PPAT</shortName>
    </alternativeName>
</protein>
<evidence type="ECO:0000259" key="10">
    <source>
        <dbReference type="Pfam" id="PF01467"/>
    </source>
</evidence>